<accession>A0A2G9CAW1</accession>
<sequence>MPIPPPPSLSLPRVHVLELQASDEDLLQRFYERNPLYFEQVNGAPPRPDEAREEIRDLPPEGWSFSAKRLLGYANDQGELVAMASLVSDLMAPRVWLVGLFIVATELHGSPAAREIYAELERWMRRRGAAWVRLGVVVGNGRAERFWERQGFSEVRRRDGISMGQRVNSLRVMVKPLDGGRIADYLEMVPRDRPGEA</sequence>
<comment type="caution">
    <text evidence="2">The sequence shown here is derived from an EMBL/GenBank/DDBJ whole genome shotgun (WGS) entry which is preliminary data.</text>
</comment>
<protein>
    <submittedName>
        <fullName evidence="2">GNAT family N-acetyltransferase</fullName>
    </submittedName>
</protein>
<dbReference type="EMBL" id="PEOG01000020">
    <property type="protein sequence ID" value="PIM53505.1"/>
    <property type="molecule type" value="Genomic_DNA"/>
</dbReference>
<dbReference type="PROSITE" id="PS51186">
    <property type="entry name" value="GNAT"/>
    <property type="match status" value="1"/>
</dbReference>
<feature type="domain" description="N-acetyltransferase" evidence="1">
    <location>
        <begin position="17"/>
        <end position="178"/>
    </location>
</feature>
<proteinExistence type="predicted"/>
<dbReference type="GO" id="GO:0016747">
    <property type="term" value="F:acyltransferase activity, transferring groups other than amino-acyl groups"/>
    <property type="evidence" value="ECO:0007669"/>
    <property type="project" value="InterPro"/>
</dbReference>
<dbReference type="CDD" id="cd04301">
    <property type="entry name" value="NAT_SF"/>
    <property type="match status" value="1"/>
</dbReference>
<dbReference type="Proteomes" id="UP000231501">
    <property type="component" value="Unassembled WGS sequence"/>
</dbReference>
<dbReference type="AlphaFoldDB" id="A0A2G9CAW1"/>
<dbReference type="InterPro" id="IPR016181">
    <property type="entry name" value="Acyl_CoA_acyltransferase"/>
</dbReference>
<evidence type="ECO:0000313" key="2">
    <source>
        <dbReference type="EMBL" id="PIM53505.1"/>
    </source>
</evidence>
<keyword evidence="2" id="KW-0808">Transferase</keyword>
<dbReference type="InterPro" id="IPR000182">
    <property type="entry name" value="GNAT_dom"/>
</dbReference>
<keyword evidence="3" id="KW-1185">Reference proteome</keyword>
<name>A0A2G9CAW1_9BURK</name>
<dbReference type="Pfam" id="PF00583">
    <property type="entry name" value="Acetyltransf_1"/>
    <property type="match status" value="1"/>
</dbReference>
<evidence type="ECO:0000313" key="3">
    <source>
        <dbReference type="Proteomes" id="UP000231501"/>
    </source>
</evidence>
<dbReference type="Gene3D" id="3.40.630.30">
    <property type="match status" value="1"/>
</dbReference>
<gene>
    <name evidence="2" type="ORF">CS062_09255</name>
</gene>
<dbReference type="SUPFAM" id="SSF55729">
    <property type="entry name" value="Acyl-CoA N-acyltransferases (Nat)"/>
    <property type="match status" value="1"/>
</dbReference>
<reference evidence="2 3" key="1">
    <citation type="submission" date="2017-11" db="EMBL/GenBank/DDBJ databases">
        <title>Draft genome sequence of Mitsuaria sp. HWN-4.</title>
        <authorList>
            <person name="Gundlapally S.R."/>
        </authorList>
    </citation>
    <scope>NUCLEOTIDE SEQUENCE [LARGE SCALE GENOMIC DNA]</scope>
    <source>
        <strain evidence="2 3">HWN-4</strain>
    </source>
</reference>
<organism evidence="2 3">
    <name type="scientific">Roseateles chitinivorans</name>
    <dbReference type="NCBI Taxonomy" id="2917965"/>
    <lineage>
        <taxon>Bacteria</taxon>
        <taxon>Pseudomonadati</taxon>
        <taxon>Pseudomonadota</taxon>
        <taxon>Betaproteobacteria</taxon>
        <taxon>Burkholderiales</taxon>
        <taxon>Sphaerotilaceae</taxon>
        <taxon>Roseateles</taxon>
    </lineage>
</organism>
<evidence type="ECO:0000259" key="1">
    <source>
        <dbReference type="PROSITE" id="PS51186"/>
    </source>
</evidence>